<gene>
    <name evidence="1" type="ORF">PHYBLDRAFT_153020</name>
</gene>
<dbReference type="RefSeq" id="XP_018284030.1">
    <property type="nucleotide sequence ID" value="XM_018433048.1"/>
</dbReference>
<dbReference type="Pfam" id="PF00721">
    <property type="entry name" value="TMV_coat"/>
    <property type="match status" value="1"/>
</dbReference>
<evidence type="ECO:0000313" key="1">
    <source>
        <dbReference type="EMBL" id="OAD65990.1"/>
    </source>
</evidence>
<evidence type="ECO:0000313" key="2">
    <source>
        <dbReference type="Proteomes" id="UP000077315"/>
    </source>
</evidence>
<reference evidence="2" key="1">
    <citation type="submission" date="2015-06" db="EMBL/GenBank/DDBJ databases">
        <title>Expansion of signal transduction pathways in fungi by whole-genome duplication.</title>
        <authorList>
            <consortium name="DOE Joint Genome Institute"/>
            <person name="Corrochano L.M."/>
            <person name="Kuo A."/>
            <person name="Marcet-Houben M."/>
            <person name="Polaino S."/>
            <person name="Salamov A."/>
            <person name="Villalobos J.M."/>
            <person name="Alvarez M.I."/>
            <person name="Avalos J."/>
            <person name="Benito E.P."/>
            <person name="Benoit I."/>
            <person name="Burger G."/>
            <person name="Camino L.P."/>
            <person name="Canovas D."/>
            <person name="Cerda-Olmedo E."/>
            <person name="Cheng J.-F."/>
            <person name="Dominguez A."/>
            <person name="Elias M."/>
            <person name="Eslava A.P."/>
            <person name="Glaser F."/>
            <person name="Grimwood J."/>
            <person name="Gutierrez G."/>
            <person name="Heitman J."/>
            <person name="Henrissat B."/>
            <person name="Iturriaga E.A."/>
            <person name="Lang B.F."/>
            <person name="Lavin J.L."/>
            <person name="Lee S."/>
            <person name="Li W."/>
            <person name="Lindquist E."/>
            <person name="Lopez-Garcia S."/>
            <person name="Luque E.M."/>
            <person name="Marcos A.T."/>
            <person name="Martin J."/>
            <person name="McCluskey K."/>
            <person name="Medina H.R."/>
            <person name="Miralles-Duran A."/>
            <person name="Miyazaki A."/>
            <person name="Munoz-Torres E."/>
            <person name="Oguiza J.A."/>
            <person name="Ohm R."/>
            <person name="Olmedo M."/>
            <person name="Orejas M."/>
            <person name="Ortiz-Castellanos L."/>
            <person name="Pisabarro A.G."/>
            <person name="Rodriguez-Romero J."/>
            <person name="Ruiz-Herrera J."/>
            <person name="Ruiz-Vazquez R."/>
            <person name="Sanz C."/>
            <person name="Schackwitz W."/>
            <person name="Schmutz J."/>
            <person name="Shahriari M."/>
            <person name="Shelest E."/>
            <person name="Silva-Franco F."/>
            <person name="Soanes D."/>
            <person name="Syed K."/>
            <person name="Tagua V.G."/>
            <person name="Talbot N.J."/>
            <person name="Thon M."/>
            <person name="De vries R.P."/>
            <person name="Wiebenga A."/>
            <person name="Yadav J.S."/>
            <person name="Braun E.L."/>
            <person name="Baker S."/>
            <person name="Garre V."/>
            <person name="Horwitz B."/>
            <person name="Torres-Martinez S."/>
            <person name="Idnurm A."/>
            <person name="Herrera-Estrella A."/>
            <person name="Gabaldon T."/>
            <person name="Grigoriev I.V."/>
        </authorList>
    </citation>
    <scope>NUCLEOTIDE SEQUENCE [LARGE SCALE GENOMIC DNA]</scope>
    <source>
        <strain evidence="2">NRRL 1555(-)</strain>
    </source>
</reference>
<dbReference type="VEuPathDB" id="FungiDB:PHYBLDRAFT_153020"/>
<dbReference type="InParanoid" id="A0A163CVZ1"/>
<dbReference type="OrthoDB" id="2237965at2759"/>
<dbReference type="AlphaFoldDB" id="A0A163CVZ1"/>
<dbReference type="Proteomes" id="UP000077315">
    <property type="component" value="Unassembled WGS sequence"/>
</dbReference>
<dbReference type="GeneID" id="28993954"/>
<proteinExistence type="predicted"/>
<keyword evidence="2" id="KW-1185">Reference proteome</keyword>
<accession>A0A163CVZ1</accession>
<dbReference type="GO" id="GO:0005198">
    <property type="term" value="F:structural molecule activity"/>
    <property type="evidence" value="ECO:0007669"/>
    <property type="project" value="InterPro"/>
</dbReference>
<dbReference type="EMBL" id="KV441007">
    <property type="protein sequence ID" value="OAD65990.1"/>
    <property type="molecule type" value="Genomic_DNA"/>
</dbReference>
<dbReference type="InterPro" id="IPR036417">
    <property type="entry name" value="TMV-like_coat_sf"/>
</dbReference>
<protein>
    <submittedName>
        <fullName evidence="1">Uncharacterized protein</fullName>
    </submittedName>
</protein>
<name>A0A163CVZ1_PHYB8</name>
<dbReference type="InterPro" id="IPR001337">
    <property type="entry name" value="TMV-like_coat"/>
</dbReference>
<dbReference type="SUPFAM" id="SSF47195">
    <property type="entry name" value="TMV-like viral coat proteins"/>
    <property type="match status" value="1"/>
</dbReference>
<organism evidence="1 2">
    <name type="scientific">Phycomyces blakesleeanus (strain ATCC 8743b / DSM 1359 / FGSC 10004 / NBRC 33097 / NRRL 1555)</name>
    <dbReference type="NCBI Taxonomy" id="763407"/>
    <lineage>
        <taxon>Eukaryota</taxon>
        <taxon>Fungi</taxon>
        <taxon>Fungi incertae sedis</taxon>
        <taxon>Mucoromycota</taxon>
        <taxon>Mucoromycotina</taxon>
        <taxon>Mucoromycetes</taxon>
        <taxon>Mucorales</taxon>
        <taxon>Phycomycetaceae</taxon>
        <taxon>Phycomyces</taxon>
    </lineage>
</organism>
<sequence length="150" mass="17565">MYSHWDSRAQTVSKLKWYKLSDLINYCHGVRDYVIGSTAKLSLSYMPKLQAQEIFFGQRLRFPEDEIYLSEGVGEWNIRIDRLALILSTLFSTNKIERKYPDITTQGEAELVVLSCIDDILKAIELHNDVFDQVEFERRYELAWGVFSSE</sequence>